<keyword evidence="2" id="KW-0719">Serine esterase</keyword>
<sequence>MIMVVPIVWALAVALAGRGAVGFSIPFDAFRSLSGLHGASHTTTAACEPATFSALLPANAVVENVTSVPEGGTFGEGEANLLSPKDPTGLPRLCAVIVKVASSPGSSFRFGMFLPTAPGRWNGRFLVVGNGGFGGGITWRQMAESGPHHGFATLATDTGHNSKPLDSDWALNSPESRTDWGWRALHESVALGKKITRAFYGRGRKKDRMYSYYSSCSTGGRQGLKEIQMSPDSFDGVLVGAPAWWTSHLNTFAAKTGIHNLPFDAPHHVPVELFAAISREAVRQCDGDDGVVDGIISAPDECGFNLGAMRCGNPGVNGSECLTDSQIQTVRNIYADWRREGAAAADPASATTTYSGGPAPPVKAASAPAVLGADEDLLYPGLNPGTEEGWHVLFNGTEPSPFGSGYIRNFLFDDPAWDWRAFNDSILDLAASADPGGPTADRYDITPFRRRGGKVLLYHGTADGLVPLRGTHLYYERTRQAMGKRKDDDDDDDDDGLGDFFRYFLVPGMGHCAGAPTAWSFGASGQASALNASAWSVPGFADERHDALLALVGWVEAGRAVDQIVATTWSDPQDAGSGVDSQRPLCPFPKRAVWDRVGDVREAGSWRCE</sequence>
<dbReference type="InterPro" id="IPR029058">
    <property type="entry name" value="AB_hydrolase_fold"/>
</dbReference>
<dbReference type="EMBL" id="GL385400">
    <property type="protein sequence ID" value="EJT71318.1"/>
    <property type="molecule type" value="Genomic_DNA"/>
</dbReference>
<organism evidence="9">
    <name type="scientific">Gaeumannomyces tritici (strain R3-111a-1)</name>
    <name type="common">Wheat and barley take-all root rot fungus</name>
    <name type="synonym">Gaeumannomyces graminis var. tritici</name>
    <dbReference type="NCBI Taxonomy" id="644352"/>
    <lineage>
        <taxon>Eukaryota</taxon>
        <taxon>Fungi</taxon>
        <taxon>Dikarya</taxon>
        <taxon>Ascomycota</taxon>
        <taxon>Pezizomycotina</taxon>
        <taxon>Sordariomycetes</taxon>
        <taxon>Sordariomycetidae</taxon>
        <taxon>Magnaporthales</taxon>
        <taxon>Magnaporthaceae</taxon>
        <taxon>Gaeumannomyces</taxon>
    </lineage>
</organism>
<dbReference type="PANTHER" id="PTHR33938:SF2">
    <property type="entry name" value="CARBOXYLIC ESTER HYDROLASE"/>
    <property type="match status" value="1"/>
</dbReference>
<dbReference type="eggNOG" id="ENOG502QPXZ">
    <property type="taxonomic scope" value="Eukaryota"/>
</dbReference>
<accession>J3PAQ2</accession>
<dbReference type="AlphaFoldDB" id="J3PAQ2"/>
<dbReference type="HOGENOM" id="CLU_014819_1_1_1"/>
<feature type="signal peptide" evidence="8">
    <location>
        <begin position="1"/>
        <end position="22"/>
    </location>
</feature>
<evidence type="ECO:0000256" key="3">
    <source>
        <dbReference type="ARBA" id="ARBA00022723"/>
    </source>
</evidence>
<evidence type="ECO:0000256" key="1">
    <source>
        <dbReference type="ARBA" id="ARBA00006249"/>
    </source>
</evidence>
<dbReference type="SUPFAM" id="SSF53474">
    <property type="entry name" value="alpha/beta-Hydrolases"/>
    <property type="match status" value="1"/>
</dbReference>
<evidence type="ECO:0000256" key="4">
    <source>
        <dbReference type="ARBA" id="ARBA00022729"/>
    </source>
</evidence>
<proteinExistence type="inferred from homology"/>
<evidence type="ECO:0000256" key="7">
    <source>
        <dbReference type="ARBA" id="ARBA00023157"/>
    </source>
</evidence>
<evidence type="ECO:0000256" key="5">
    <source>
        <dbReference type="ARBA" id="ARBA00022801"/>
    </source>
</evidence>
<dbReference type="Proteomes" id="UP000006039">
    <property type="component" value="Unassembled WGS sequence"/>
</dbReference>
<dbReference type="RefSeq" id="XP_009226715.1">
    <property type="nucleotide sequence ID" value="XM_009228451.1"/>
</dbReference>
<comment type="similarity">
    <text evidence="1 8">Belongs to the tannase family.</text>
</comment>
<evidence type="ECO:0000313" key="11">
    <source>
        <dbReference type="Proteomes" id="UP000006039"/>
    </source>
</evidence>
<reference evidence="9" key="3">
    <citation type="submission" date="2010-09" db="EMBL/GenBank/DDBJ databases">
        <title>Annotation of Gaeumannomyces graminis var. tritici R3-111a-1.</title>
        <authorList>
            <consortium name="The Broad Institute Genome Sequencing Platform"/>
            <person name="Ma L.-J."/>
            <person name="Dead R."/>
            <person name="Young S.K."/>
            <person name="Zeng Q."/>
            <person name="Gargeya S."/>
            <person name="Fitzgerald M."/>
            <person name="Haas B."/>
            <person name="Abouelleil A."/>
            <person name="Alvarado L."/>
            <person name="Arachchi H.M."/>
            <person name="Berlin A."/>
            <person name="Brown A."/>
            <person name="Chapman S.B."/>
            <person name="Chen Z."/>
            <person name="Dunbar C."/>
            <person name="Freedman E."/>
            <person name="Gearin G."/>
            <person name="Gellesch M."/>
            <person name="Goldberg J."/>
            <person name="Griggs A."/>
            <person name="Gujja S."/>
            <person name="Heiman D."/>
            <person name="Howarth C."/>
            <person name="Larson L."/>
            <person name="Lui A."/>
            <person name="MacDonald P.J.P."/>
            <person name="Mehta T."/>
            <person name="Montmayeur A."/>
            <person name="Murphy C."/>
            <person name="Neiman D."/>
            <person name="Pearson M."/>
            <person name="Priest M."/>
            <person name="Roberts A."/>
            <person name="Saif S."/>
            <person name="Shea T."/>
            <person name="Shenoy N."/>
            <person name="Sisk P."/>
            <person name="Stolte C."/>
            <person name="Sykes S."/>
            <person name="Yandava C."/>
            <person name="Wortman J."/>
            <person name="Nusbaum C."/>
            <person name="Birren B."/>
        </authorList>
    </citation>
    <scope>NUCLEOTIDE SEQUENCE</scope>
    <source>
        <strain evidence="9">R3-111a-1</strain>
    </source>
</reference>
<evidence type="ECO:0000256" key="8">
    <source>
        <dbReference type="RuleBase" id="RU361238"/>
    </source>
</evidence>
<dbReference type="GO" id="GO:0046872">
    <property type="term" value="F:metal ion binding"/>
    <property type="evidence" value="ECO:0007669"/>
    <property type="project" value="UniProtKB-KW"/>
</dbReference>
<keyword evidence="4 8" id="KW-0732">Signal</keyword>
<name>J3PAQ2_GAET3</name>
<reference evidence="11" key="1">
    <citation type="submission" date="2010-07" db="EMBL/GenBank/DDBJ databases">
        <title>The genome sequence of Gaeumannomyces graminis var. tritici strain R3-111a-1.</title>
        <authorList>
            <consortium name="The Broad Institute Genome Sequencing Platform"/>
            <person name="Ma L.-J."/>
            <person name="Dead R."/>
            <person name="Young S."/>
            <person name="Zeng Q."/>
            <person name="Koehrsen M."/>
            <person name="Alvarado L."/>
            <person name="Berlin A."/>
            <person name="Chapman S.B."/>
            <person name="Chen Z."/>
            <person name="Freedman E."/>
            <person name="Gellesch M."/>
            <person name="Goldberg J."/>
            <person name="Griggs A."/>
            <person name="Gujja S."/>
            <person name="Heilman E.R."/>
            <person name="Heiman D."/>
            <person name="Hepburn T."/>
            <person name="Howarth C."/>
            <person name="Jen D."/>
            <person name="Larson L."/>
            <person name="Mehta T."/>
            <person name="Neiman D."/>
            <person name="Pearson M."/>
            <person name="Roberts A."/>
            <person name="Saif S."/>
            <person name="Shea T."/>
            <person name="Shenoy N."/>
            <person name="Sisk P."/>
            <person name="Stolte C."/>
            <person name="Sykes S."/>
            <person name="Walk T."/>
            <person name="White J."/>
            <person name="Yandava C."/>
            <person name="Haas B."/>
            <person name="Nusbaum C."/>
            <person name="Birren B."/>
        </authorList>
    </citation>
    <scope>NUCLEOTIDE SEQUENCE [LARGE SCALE GENOMIC DNA]</scope>
    <source>
        <strain evidence="11">R3-111a-1</strain>
    </source>
</reference>
<dbReference type="EC" id="3.1.1.-" evidence="8"/>
<keyword evidence="7" id="KW-1015">Disulfide bond</keyword>
<protein>
    <recommendedName>
        <fullName evidence="8">Carboxylic ester hydrolase</fullName>
        <ecNumber evidence="8">3.1.1.-</ecNumber>
    </recommendedName>
</protein>
<dbReference type="EnsemblFungi" id="EJT71318">
    <property type="protein sequence ID" value="EJT71318"/>
    <property type="gene ID" value="GGTG_10577"/>
</dbReference>
<dbReference type="PANTHER" id="PTHR33938">
    <property type="entry name" value="FERULOYL ESTERASE B-RELATED"/>
    <property type="match status" value="1"/>
</dbReference>
<keyword evidence="6" id="KW-0106">Calcium</keyword>
<reference evidence="10" key="4">
    <citation type="journal article" date="2015" name="G3 (Bethesda)">
        <title>Genome sequences of three phytopathogenic species of the Magnaporthaceae family of fungi.</title>
        <authorList>
            <person name="Okagaki L.H."/>
            <person name="Nunes C.C."/>
            <person name="Sailsbery J."/>
            <person name="Clay B."/>
            <person name="Brown D."/>
            <person name="John T."/>
            <person name="Oh Y."/>
            <person name="Young N."/>
            <person name="Fitzgerald M."/>
            <person name="Haas B.J."/>
            <person name="Zeng Q."/>
            <person name="Young S."/>
            <person name="Adiconis X."/>
            <person name="Fan L."/>
            <person name="Levin J.Z."/>
            <person name="Mitchell T.K."/>
            <person name="Okubara P.A."/>
            <person name="Farman M.L."/>
            <person name="Kohn L.M."/>
            <person name="Birren B."/>
            <person name="Ma L.-J."/>
            <person name="Dean R.A."/>
        </authorList>
    </citation>
    <scope>NUCLEOTIDE SEQUENCE</scope>
    <source>
        <strain evidence="10">R3-111a-1</strain>
    </source>
</reference>
<gene>
    <name evidence="10" type="primary">20351035</name>
    <name evidence="9" type="ORF">GGTG_10577</name>
</gene>
<evidence type="ECO:0000256" key="6">
    <source>
        <dbReference type="ARBA" id="ARBA00022837"/>
    </source>
</evidence>
<dbReference type="VEuPathDB" id="FungiDB:GGTG_10577"/>
<keyword evidence="3" id="KW-0479">Metal-binding</keyword>
<dbReference type="OrthoDB" id="3039123at2759"/>
<evidence type="ECO:0000256" key="2">
    <source>
        <dbReference type="ARBA" id="ARBA00022487"/>
    </source>
</evidence>
<evidence type="ECO:0000313" key="10">
    <source>
        <dbReference type="EnsemblFungi" id="EJT71318"/>
    </source>
</evidence>
<feature type="chain" id="PRO_5015019896" description="Carboxylic ester hydrolase" evidence="8">
    <location>
        <begin position="23"/>
        <end position="609"/>
    </location>
</feature>
<dbReference type="GO" id="GO:0030600">
    <property type="term" value="F:feruloyl esterase activity"/>
    <property type="evidence" value="ECO:0007669"/>
    <property type="project" value="UniProtKB-ARBA"/>
</dbReference>
<keyword evidence="11" id="KW-1185">Reference proteome</keyword>
<dbReference type="Pfam" id="PF07519">
    <property type="entry name" value="Tannase"/>
    <property type="match status" value="1"/>
</dbReference>
<dbReference type="InterPro" id="IPR011118">
    <property type="entry name" value="Tannase/feruloyl_esterase"/>
</dbReference>
<reference evidence="10" key="5">
    <citation type="submission" date="2018-04" db="UniProtKB">
        <authorList>
            <consortium name="EnsemblFungi"/>
        </authorList>
    </citation>
    <scope>IDENTIFICATION</scope>
    <source>
        <strain evidence="10">R3-111a-1</strain>
    </source>
</reference>
<reference evidence="9" key="2">
    <citation type="submission" date="2010-07" db="EMBL/GenBank/DDBJ databases">
        <authorList>
            <consortium name="The Broad Institute Genome Sequencing Platform"/>
            <consortium name="Broad Institute Genome Sequencing Center for Infectious Disease"/>
            <person name="Ma L.-J."/>
            <person name="Dead R."/>
            <person name="Young S."/>
            <person name="Zeng Q."/>
            <person name="Koehrsen M."/>
            <person name="Alvarado L."/>
            <person name="Berlin A."/>
            <person name="Chapman S.B."/>
            <person name="Chen Z."/>
            <person name="Freedman E."/>
            <person name="Gellesch M."/>
            <person name="Goldberg J."/>
            <person name="Griggs A."/>
            <person name="Gujja S."/>
            <person name="Heilman E.R."/>
            <person name="Heiman D."/>
            <person name="Hepburn T."/>
            <person name="Howarth C."/>
            <person name="Jen D."/>
            <person name="Larson L."/>
            <person name="Mehta T."/>
            <person name="Neiman D."/>
            <person name="Pearson M."/>
            <person name="Roberts A."/>
            <person name="Saif S."/>
            <person name="Shea T."/>
            <person name="Shenoy N."/>
            <person name="Sisk P."/>
            <person name="Stolte C."/>
            <person name="Sykes S."/>
            <person name="Walk T."/>
            <person name="White J."/>
            <person name="Yandava C."/>
            <person name="Haas B."/>
            <person name="Nusbaum C."/>
            <person name="Birren B."/>
        </authorList>
    </citation>
    <scope>NUCLEOTIDE SEQUENCE</scope>
    <source>
        <strain evidence="9">R3-111a-1</strain>
    </source>
</reference>
<keyword evidence="5 8" id="KW-0378">Hydrolase</keyword>
<dbReference type="GeneID" id="20351035"/>
<evidence type="ECO:0000313" key="9">
    <source>
        <dbReference type="EMBL" id="EJT71318.1"/>
    </source>
</evidence>